<dbReference type="EMBL" id="JAAVJR010000001">
    <property type="protein sequence ID" value="NJW51453.1"/>
    <property type="molecule type" value="Genomic_DNA"/>
</dbReference>
<accession>A0ABX1CT34</accession>
<dbReference type="SUPFAM" id="SSF101898">
    <property type="entry name" value="NHL repeat"/>
    <property type="match status" value="1"/>
</dbReference>
<keyword evidence="3" id="KW-0812">Transmembrane</keyword>
<proteinExistence type="predicted"/>
<keyword evidence="3" id="KW-0472">Membrane</keyword>
<feature type="domain" description="HYR" evidence="4">
    <location>
        <begin position="674"/>
        <end position="757"/>
    </location>
</feature>
<dbReference type="InterPro" id="IPR003410">
    <property type="entry name" value="HYR_dom"/>
</dbReference>
<feature type="domain" description="HYR" evidence="4">
    <location>
        <begin position="758"/>
        <end position="841"/>
    </location>
</feature>
<dbReference type="Pfam" id="PF18962">
    <property type="entry name" value="Por_Secre_tail"/>
    <property type="match status" value="1"/>
</dbReference>
<keyword evidence="3" id="KW-1133">Transmembrane helix</keyword>
<feature type="domain" description="HYR" evidence="4">
    <location>
        <begin position="924"/>
        <end position="1008"/>
    </location>
</feature>
<organism evidence="5 6">
    <name type="scientific">Salinimicrobium oceani</name>
    <dbReference type="NCBI Taxonomy" id="2722702"/>
    <lineage>
        <taxon>Bacteria</taxon>
        <taxon>Pseudomonadati</taxon>
        <taxon>Bacteroidota</taxon>
        <taxon>Flavobacteriia</taxon>
        <taxon>Flavobacteriales</taxon>
        <taxon>Flavobacteriaceae</taxon>
        <taxon>Salinimicrobium</taxon>
    </lineage>
</organism>
<dbReference type="PANTHER" id="PTHR24273">
    <property type="entry name" value="FI04643P-RELATED"/>
    <property type="match status" value="1"/>
</dbReference>
<evidence type="ECO:0000256" key="1">
    <source>
        <dbReference type="ARBA" id="ARBA00022729"/>
    </source>
</evidence>
<dbReference type="PANTHER" id="PTHR24273:SF32">
    <property type="entry name" value="HYALIN"/>
    <property type="match status" value="1"/>
</dbReference>
<sequence>MRRLRPIQKCHSTAVFLRHFFGWRISTLKKLRVAILFLVVTNLGGWSLLGQAPDYTHDPNQTRNLDDFSITVADALNPQAKINRLIIAVDVAPSGEIFVLTFGSGIKKVGPSGGLINFIPNQSDRLSNALDFAINSEGKFFVATNESNRRFIRVYSPQGVYLPGETLGNGDYGTGPDEFKGPSGLTFDNNDNLYVADHYLGDANPPPSRPSAIKIYKKDAAGNYKNNLVKEFDNVNGEILNFPYRIAINSTGELYMSELGQDDKAEVKIIDFDSNFNPLGIRNGPSANLGAPGSIIIDKYDYILVADFGNEIDLPRLLAATDDLNEFYAVFEIIKNGIKNNVFNINFYNPDNTFRSKITSEIDFPIDFSISSCGNLFVNNAIFDGDVSRYCLPFLGCTNVPDFDLDFDLEVYERSAGYDTEAPVLVTCLNDSEEELVNGNHSVKNYTDLVQFTDNCDDDLEIVQDPPPNTLITETTTITIFAVDDSGNESDKCTFQVVIKETPDTTKPVFSDCSASSKTVVNDPGTCGALVNYTIPQATDESGVAPEIKLTTGPAPGEFFAVGSTSVTYTATDGSGNTAECSFTITVTDNEVPTITCPPNITETAAIGETTKVVTYTLPSFGDNCPGSTMQQTLGLPSGSEFPVGETITNTFVVTDAADNIFTCSFTVTIEESVDEEDPVISCPQPIISLTEEGACGAVIDYQFPSASDNSGTAVITKLSGPETGDFLTVGVYNVVFEARDAAQNTSTCTLEITVKDEEPPVFTTCPSNTVQYVSAENGVYRIPNLLPMVEATDNCSSEIEYSQSLPQGSEITADTEVLITASDEYGNSSEACAVQLVLQKEEAPSFQCASANGISQQLDEDCNYSSNDYGYLIIDRKNFVNGIYTEQSEERLGNTLKINIQVYHGLDKSGDLIGTCNFEIPLLDNSKPQFTSCDESPVNISLSSGESFSLPNYVDRVSYSDNCGEVTISQVPAAGTEITQSTNVFFQLVDASGNTAESCSFPVVITPSGSSISCKTTDLFLKASGENTLDPKELFNGDVNDPLIEDFTVDRQFFTCEDLGRQEVTLSVHFKDGSIEECETEILVRDAIAPEIFCVPPGKSYTLKDGSVSVDVEDLIENIDDNCGLKNYRLAQNTFTTTGTKNITIIAEDTSGNLSECTTTIVVVDDASNPASCKPAIVYLDASGNATLEPHEIYDGDANDSAIDNLSINRNSFSCEDLSAPVPVDLTINYTNGTTASCTAMVTVKDDLAPVISCVSEFTIYLNEQGFGKLSAEILDDGSADNCGSVSKSLSKADFTTEDIGVQQVILTVTDSSGNTATCETAVTVVAFEEETGVTCPEDITVSLRNDGEYELNLRYSGEADNIEIEVSKQFFTCDDIGTQVVTATYLGEYTGSCDINVTVIDDLPPVAQCVQEITLRLNASGTANLTAEQLDLNSTDNCGISSYSLSKYNFTEADAGLQQVEFIVTDNSGNSSTCLVEVNVIANSEEVEPVECVDRILLEIGENGRAVLNPRDLFSGGSGTAQYTVSKDSFTCNELGENVITFNYSTPNEEGSCEITVVVEDPNNHCETPAEPAGDYIILYPNPSAGLVRFQTSPSLEIQKVEVFDMRGRFLFEEQYEGETIFDNKLDLRAYQSGVYSILIFTNKKQFLKRAIIRND</sequence>
<evidence type="ECO:0000313" key="6">
    <source>
        <dbReference type="Proteomes" id="UP000703674"/>
    </source>
</evidence>
<evidence type="ECO:0000256" key="3">
    <source>
        <dbReference type="SAM" id="Phobius"/>
    </source>
</evidence>
<protein>
    <submittedName>
        <fullName evidence="5">HYR domain-containing protein</fullName>
    </submittedName>
</protein>
<feature type="transmembrane region" description="Helical" evidence="3">
    <location>
        <begin position="31"/>
        <end position="49"/>
    </location>
</feature>
<keyword evidence="1" id="KW-0732">Signal</keyword>
<evidence type="ECO:0000259" key="4">
    <source>
        <dbReference type="PROSITE" id="PS50825"/>
    </source>
</evidence>
<reference evidence="5 6" key="1">
    <citation type="submission" date="2020-03" db="EMBL/GenBank/DDBJ databases">
        <title>Salinimicrobium sp. nov, isolated from SCS.</title>
        <authorList>
            <person name="Cao W.R."/>
        </authorList>
    </citation>
    <scope>NUCLEOTIDE SEQUENCE [LARGE SCALE GENOMIC DNA]</scope>
    <source>
        <strain evidence="6">J15B91</strain>
    </source>
</reference>
<dbReference type="Pfam" id="PF02494">
    <property type="entry name" value="HYR"/>
    <property type="match status" value="4"/>
</dbReference>
<dbReference type="InterPro" id="IPR026444">
    <property type="entry name" value="Secre_tail"/>
</dbReference>
<feature type="domain" description="HYR" evidence="4">
    <location>
        <begin position="1402"/>
        <end position="1484"/>
    </location>
</feature>
<evidence type="ECO:0000313" key="5">
    <source>
        <dbReference type="EMBL" id="NJW51453.1"/>
    </source>
</evidence>
<gene>
    <name evidence="5" type="ORF">HC175_00815</name>
</gene>
<comment type="caution">
    <text evidence="5">The sequence shown here is derived from an EMBL/GenBank/DDBJ whole genome shotgun (WGS) entry which is preliminary data.</text>
</comment>
<dbReference type="Proteomes" id="UP000703674">
    <property type="component" value="Unassembled WGS sequence"/>
</dbReference>
<dbReference type="PROSITE" id="PS50825">
    <property type="entry name" value="HYR"/>
    <property type="match status" value="7"/>
</dbReference>
<dbReference type="InterPro" id="IPR013783">
    <property type="entry name" value="Ig-like_fold"/>
</dbReference>
<keyword evidence="2" id="KW-0677">Repeat</keyword>
<dbReference type="Gene3D" id="2.120.10.30">
    <property type="entry name" value="TolB, C-terminal domain"/>
    <property type="match status" value="1"/>
</dbReference>
<dbReference type="InterPro" id="IPR011042">
    <property type="entry name" value="6-blade_b-propeller_TolB-like"/>
</dbReference>
<dbReference type="RefSeq" id="WP_168136621.1">
    <property type="nucleotide sequence ID" value="NZ_JAAVJR010000001.1"/>
</dbReference>
<dbReference type="Gene3D" id="2.60.40.10">
    <property type="entry name" value="Immunoglobulins"/>
    <property type="match status" value="2"/>
</dbReference>
<feature type="domain" description="HYR" evidence="4">
    <location>
        <begin position="418"/>
        <end position="501"/>
    </location>
</feature>
<name>A0ABX1CT34_9FLAO</name>
<feature type="domain" description="HYR" evidence="4">
    <location>
        <begin position="590"/>
        <end position="672"/>
    </location>
</feature>
<dbReference type="NCBIfam" id="TIGR04183">
    <property type="entry name" value="Por_Secre_tail"/>
    <property type="match status" value="1"/>
</dbReference>
<feature type="domain" description="HYR" evidence="4">
    <location>
        <begin position="503"/>
        <end position="589"/>
    </location>
</feature>
<keyword evidence="6" id="KW-1185">Reference proteome</keyword>
<evidence type="ECO:0000256" key="2">
    <source>
        <dbReference type="ARBA" id="ARBA00022737"/>
    </source>
</evidence>